<dbReference type="SUPFAM" id="SSF51735">
    <property type="entry name" value="NAD(P)-binding Rossmann-fold domains"/>
    <property type="match status" value="1"/>
</dbReference>
<dbReference type="InterPro" id="IPR005479">
    <property type="entry name" value="CPAse_ATP-bd"/>
</dbReference>
<dbReference type="PROSITE" id="PS00867">
    <property type="entry name" value="CPSASE_2"/>
    <property type="match status" value="1"/>
</dbReference>
<feature type="domain" description="Carbamoyl phosphate synthase ATP-binding" evidence="1">
    <location>
        <begin position="264"/>
        <end position="271"/>
    </location>
</feature>
<protein>
    <submittedName>
        <fullName evidence="2">Putative ATP-grasp superfamily ATP-dependent carboligase</fullName>
    </submittedName>
</protein>
<dbReference type="GO" id="GO:0005524">
    <property type="term" value="F:ATP binding"/>
    <property type="evidence" value="ECO:0007669"/>
    <property type="project" value="InterPro"/>
</dbReference>
<dbReference type="Gene3D" id="3.30.470.20">
    <property type="entry name" value="ATP-grasp fold, B domain"/>
    <property type="match status" value="1"/>
</dbReference>
<dbReference type="GO" id="GO:0016874">
    <property type="term" value="F:ligase activity"/>
    <property type="evidence" value="ECO:0007669"/>
    <property type="project" value="UniProtKB-KW"/>
</dbReference>
<gene>
    <name evidence="2" type="ORF">GGD46_004098</name>
</gene>
<comment type="caution">
    <text evidence="2">The sequence shown here is derived from an EMBL/GenBank/DDBJ whole genome shotgun (WGS) entry which is preliminary data.</text>
</comment>
<dbReference type="Gene3D" id="3.40.50.20">
    <property type="match status" value="1"/>
</dbReference>
<dbReference type="EMBL" id="JACHBG010000010">
    <property type="protein sequence ID" value="MBB6486799.1"/>
    <property type="molecule type" value="Genomic_DNA"/>
</dbReference>
<keyword evidence="2" id="KW-0436">Ligase</keyword>
<evidence type="ECO:0000259" key="1">
    <source>
        <dbReference type="PROSITE" id="PS00867"/>
    </source>
</evidence>
<reference evidence="2 3" key="1">
    <citation type="submission" date="2020-08" db="EMBL/GenBank/DDBJ databases">
        <title>Genomic Encyclopedia of Type Strains, Phase IV (KMG-V): Genome sequencing to study the core and pangenomes of soil and plant-associated prokaryotes.</title>
        <authorList>
            <person name="Whitman W."/>
        </authorList>
    </citation>
    <scope>NUCLEOTIDE SEQUENCE [LARGE SCALE GENOMIC DNA]</scope>
    <source>
        <strain evidence="2 3">SEMIA 4060</strain>
    </source>
</reference>
<evidence type="ECO:0000313" key="3">
    <source>
        <dbReference type="Proteomes" id="UP000565576"/>
    </source>
</evidence>
<accession>A0A7X0ITC7</accession>
<dbReference type="Proteomes" id="UP000565576">
    <property type="component" value="Unassembled WGS sequence"/>
</dbReference>
<proteinExistence type="predicted"/>
<evidence type="ECO:0000313" key="2">
    <source>
        <dbReference type="EMBL" id="MBB6486799.1"/>
    </source>
</evidence>
<sequence length="383" mass="42003">MKTVLITGARAPVALHWARLLHMAGNRVILADSHRFAMARATRFKAAYVRLPEPRNALQTYAKAVERVVKDYDCDLVLPTCEEIFFLAAARDEIGAVIPLVAPPLQLLARVHDKYSFAMMAAGFGADPPKTTLLRNSSDLDACRRASKDLVFKPVWSRFAERVLIRPRPAELDRILPSPTDPWVAQTFLPGEELCCWALARDGEIQALQAYRPLYRAGKGASLAFEPVSNPHIRRFVAGFVGANGWTGQISFDFRHDAQGRLSVIECNPRATSGLHYFGGADGLAEALVAGHSANASLTGAMTLPLAMLCYGLPAAIRDRALRRWFGDFRSMGDIAAWPGDRSMLRAQLQALAEIVCVAARRRTGLKAAATADIEWNGEPLGR</sequence>
<dbReference type="AlphaFoldDB" id="A0A7X0ITC7"/>
<dbReference type="InterPro" id="IPR036291">
    <property type="entry name" value="NAD(P)-bd_dom_sf"/>
</dbReference>
<dbReference type="SUPFAM" id="SSF56059">
    <property type="entry name" value="Glutathione synthetase ATP-binding domain-like"/>
    <property type="match status" value="1"/>
</dbReference>
<name>A0A7X0ITC7_9HYPH</name>
<organism evidence="2 3">
    <name type="scientific">Rhizobium lusitanum</name>
    <dbReference type="NCBI Taxonomy" id="293958"/>
    <lineage>
        <taxon>Bacteria</taxon>
        <taxon>Pseudomonadati</taxon>
        <taxon>Pseudomonadota</taxon>
        <taxon>Alphaproteobacteria</taxon>
        <taxon>Hyphomicrobiales</taxon>
        <taxon>Rhizobiaceae</taxon>
        <taxon>Rhizobium/Agrobacterium group</taxon>
        <taxon>Rhizobium</taxon>
    </lineage>
</organism>
<dbReference type="RefSeq" id="WP_184707103.1">
    <property type="nucleotide sequence ID" value="NZ_JACHBG010000010.1"/>
</dbReference>